<evidence type="ECO:0000256" key="2">
    <source>
        <dbReference type="HAMAP-Rule" id="MF_02128"/>
    </source>
</evidence>
<comment type="catalytic activity">
    <reaction evidence="2">
        <text>thiamine phosphate + ATP = thiamine diphosphate + ADP</text>
        <dbReference type="Rhea" id="RHEA:15913"/>
        <dbReference type="ChEBI" id="CHEBI:30616"/>
        <dbReference type="ChEBI" id="CHEBI:37575"/>
        <dbReference type="ChEBI" id="CHEBI:58937"/>
        <dbReference type="ChEBI" id="CHEBI:456216"/>
        <dbReference type="EC" id="2.7.4.16"/>
    </reaction>
</comment>
<feature type="binding site" evidence="2">
    <location>
        <position position="75"/>
    </location>
    <ligand>
        <name>Mg(2+)</name>
        <dbReference type="ChEBI" id="CHEBI:18420"/>
        <label>2</label>
    </ligand>
</feature>
<feature type="binding site" evidence="2">
    <location>
        <position position="47"/>
    </location>
    <ligand>
        <name>Mg(2+)</name>
        <dbReference type="ChEBI" id="CHEBI:18420"/>
        <label>2</label>
    </ligand>
</feature>
<dbReference type="PIRSF" id="PIRSF005303">
    <property type="entry name" value="Thiam_monoph_kin"/>
    <property type="match status" value="1"/>
</dbReference>
<dbReference type="PANTHER" id="PTHR30270">
    <property type="entry name" value="THIAMINE-MONOPHOSPHATE KINASE"/>
    <property type="match status" value="1"/>
</dbReference>
<organism evidence="5 6">
    <name type="scientific">Marinobacter salarius</name>
    <dbReference type="NCBI Taxonomy" id="1420917"/>
    <lineage>
        <taxon>Bacteria</taxon>
        <taxon>Pseudomonadati</taxon>
        <taxon>Pseudomonadota</taxon>
        <taxon>Gammaproteobacteria</taxon>
        <taxon>Pseudomonadales</taxon>
        <taxon>Marinobacteraceae</taxon>
        <taxon>Marinobacter</taxon>
    </lineage>
</organism>
<keyword evidence="2 5" id="KW-0808">Transferase</keyword>
<comment type="function">
    <text evidence="2">Catalyzes the ATP-dependent phosphorylation of thiamine-monophosphate (TMP) to form thiamine-pyrophosphate (TPP), the active form of vitamin B1.</text>
</comment>
<feature type="binding site" evidence="2">
    <location>
        <position position="211"/>
    </location>
    <ligand>
        <name>ATP</name>
        <dbReference type="ChEBI" id="CHEBI:30616"/>
    </ligand>
</feature>
<dbReference type="GO" id="GO:0009229">
    <property type="term" value="P:thiamine diphosphate biosynthetic process"/>
    <property type="evidence" value="ECO:0007669"/>
    <property type="project" value="UniProtKB-UniRule"/>
</dbReference>
<dbReference type="EC" id="2.7.4.16" evidence="2"/>
<dbReference type="NCBIfam" id="TIGR01379">
    <property type="entry name" value="thiL"/>
    <property type="match status" value="1"/>
</dbReference>
<comment type="miscellaneous">
    <text evidence="2">Reaction mechanism of ThiL seems to utilize a direct, inline transfer of the gamma-phosphate of ATP to TMP rather than a phosphorylated enzyme intermediate.</text>
</comment>
<feature type="binding site" evidence="2">
    <location>
        <position position="311"/>
    </location>
    <ligand>
        <name>substrate</name>
    </ligand>
</feature>
<feature type="binding site" evidence="2">
    <location>
        <position position="209"/>
    </location>
    <ligand>
        <name>Mg(2+)</name>
        <dbReference type="ChEBI" id="CHEBI:18420"/>
        <label>3</label>
    </ligand>
</feature>
<dbReference type="InterPro" id="IPR016188">
    <property type="entry name" value="PurM-like_N"/>
</dbReference>
<feature type="binding site" evidence="2">
    <location>
        <position position="146"/>
    </location>
    <ligand>
        <name>ATP</name>
        <dbReference type="ChEBI" id="CHEBI:30616"/>
    </ligand>
</feature>
<dbReference type="Proteomes" id="UP000193100">
    <property type="component" value="Chromosome"/>
</dbReference>
<dbReference type="HAMAP" id="MF_02128">
    <property type="entry name" value="TMP_kinase"/>
    <property type="match status" value="1"/>
</dbReference>
<keyword evidence="2" id="KW-0067">ATP-binding</keyword>
<dbReference type="Pfam" id="PF02769">
    <property type="entry name" value="AIRS_C"/>
    <property type="match status" value="1"/>
</dbReference>
<dbReference type="InterPro" id="IPR010918">
    <property type="entry name" value="PurM-like_C_dom"/>
</dbReference>
<dbReference type="Gene3D" id="3.90.650.10">
    <property type="entry name" value="PurM-like C-terminal domain"/>
    <property type="match status" value="1"/>
</dbReference>
<evidence type="ECO:0000256" key="1">
    <source>
        <dbReference type="ARBA" id="ARBA00022977"/>
    </source>
</evidence>
<dbReference type="GO" id="GO:0009228">
    <property type="term" value="P:thiamine biosynthetic process"/>
    <property type="evidence" value="ECO:0007669"/>
    <property type="project" value="UniProtKB-KW"/>
</dbReference>
<comment type="pathway">
    <text evidence="2">Cofactor biosynthesis; thiamine diphosphate biosynthesis; thiamine diphosphate from thiamine phosphate: step 1/1.</text>
</comment>
<dbReference type="GO" id="GO:0000287">
    <property type="term" value="F:magnesium ion binding"/>
    <property type="evidence" value="ECO:0007669"/>
    <property type="project" value="UniProtKB-UniRule"/>
</dbReference>
<dbReference type="SUPFAM" id="SSF56042">
    <property type="entry name" value="PurM C-terminal domain-like"/>
    <property type="match status" value="1"/>
</dbReference>
<name>A0A1W6KDG7_9GAMM</name>
<dbReference type="InterPro" id="IPR006283">
    <property type="entry name" value="ThiL-like"/>
</dbReference>
<dbReference type="Pfam" id="PF00586">
    <property type="entry name" value="AIRS"/>
    <property type="match status" value="1"/>
</dbReference>
<dbReference type="CDD" id="cd02194">
    <property type="entry name" value="ThiL"/>
    <property type="match status" value="1"/>
</dbReference>
<comment type="caution">
    <text evidence="2">Lacks conserved residue(s) required for the propagation of feature annotation.</text>
</comment>
<dbReference type="UniPathway" id="UPA00060">
    <property type="reaction ID" value="UER00142"/>
</dbReference>
<feature type="binding site" evidence="2">
    <location>
        <position position="212"/>
    </location>
    <ligand>
        <name>Mg(2+)</name>
        <dbReference type="ChEBI" id="CHEBI:18420"/>
        <label>5</label>
    </ligand>
</feature>
<feature type="binding site" evidence="2">
    <location>
        <position position="122"/>
    </location>
    <ligand>
        <name>Mg(2+)</name>
        <dbReference type="ChEBI" id="CHEBI:18420"/>
        <label>1</label>
    </ligand>
</feature>
<feature type="domain" description="PurM-like C-terminal" evidence="4">
    <location>
        <begin position="150"/>
        <end position="299"/>
    </location>
</feature>
<feature type="binding site" evidence="2">
    <location>
        <position position="75"/>
    </location>
    <ligand>
        <name>Mg(2+)</name>
        <dbReference type="ChEBI" id="CHEBI:18420"/>
        <label>4</label>
    </ligand>
</feature>
<proteinExistence type="inferred from homology"/>
<dbReference type="SUPFAM" id="SSF55326">
    <property type="entry name" value="PurM N-terminal domain-like"/>
    <property type="match status" value="1"/>
</dbReference>
<dbReference type="AlphaFoldDB" id="A0A1W6KDG7"/>
<keyword evidence="1 2" id="KW-0784">Thiamine biosynthesis</keyword>
<evidence type="ECO:0000259" key="4">
    <source>
        <dbReference type="Pfam" id="PF02769"/>
    </source>
</evidence>
<feature type="binding site" evidence="2">
    <location>
        <begin position="121"/>
        <end position="122"/>
    </location>
    <ligand>
        <name>ATP</name>
        <dbReference type="ChEBI" id="CHEBI:30616"/>
    </ligand>
</feature>
<reference evidence="5 6" key="1">
    <citation type="submission" date="2017-04" db="EMBL/GenBank/DDBJ databases">
        <title>Genome Sequence of Marinobacter salarius strain SMR5 Isolated from a culture of the Diatom Skeletonema marinoi.</title>
        <authorList>
            <person name="Topel M."/>
            <person name="Pinder M.I.M."/>
            <person name="Johansson O.N."/>
            <person name="Kourtchenko O."/>
            <person name="Godhe A."/>
            <person name="Clarke A.K."/>
        </authorList>
    </citation>
    <scope>NUCLEOTIDE SEQUENCE [LARGE SCALE GENOMIC DNA]</scope>
    <source>
        <strain evidence="5 6">SMR5</strain>
    </source>
</reference>
<evidence type="ECO:0000313" key="6">
    <source>
        <dbReference type="Proteomes" id="UP000193100"/>
    </source>
</evidence>
<feature type="binding site" evidence="2">
    <location>
        <position position="259"/>
    </location>
    <ligand>
        <name>substrate</name>
    </ligand>
</feature>
<gene>
    <name evidence="2 5" type="primary">thiL</name>
    <name evidence="5" type="ORF">MARSALSMR5_03403</name>
</gene>
<accession>A0A1W6KDG7</accession>
<dbReference type="GO" id="GO:0009030">
    <property type="term" value="F:thiamine-phosphate kinase activity"/>
    <property type="evidence" value="ECO:0007669"/>
    <property type="project" value="UniProtKB-UniRule"/>
</dbReference>
<dbReference type="InterPro" id="IPR036921">
    <property type="entry name" value="PurM-like_N_sf"/>
</dbReference>
<feature type="binding site" evidence="2">
    <location>
        <position position="45"/>
    </location>
    <ligand>
        <name>Mg(2+)</name>
        <dbReference type="ChEBI" id="CHEBI:18420"/>
        <label>4</label>
    </ligand>
</feature>
<keyword evidence="2 5" id="KW-0418">Kinase</keyword>
<keyword evidence="2" id="KW-0460">Magnesium</keyword>
<evidence type="ECO:0000259" key="3">
    <source>
        <dbReference type="Pfam" id="PF00586"/>
    </source>
</evidence>
<dbReference type="RefSeq" id="WP_085681593.1">
    <property type="nucleotide sequence ID" value="NZ_CP020931.1"/>
</dbReference>
<feature type="binding site" evidence="2">
    <location>
        <position position="30"/>
    </location>
    <ligand>
        <name>Mg(2+)</name>
        <dbReference type="ChEBI" id="CHEBI:18420"/>
        <label>3</label>
    </ligand>
</feature>
<keyword evidence="2" id="KW-0547">Nucleotide-binding</keyword>
<evidence type="ECO:0000313" key="5">
    <source>
        <dbReference type="EMBL" id="ARM85437.1"/>
    </source>
</evidence>
<dbReference type="InterPro" id="IPR036676">
    <property type="entry name" value="PurM-like_C_sf"/>
</dbReference>
<dbReference type="Gene3D" id="3.30.1330.10">
    <property type="entry name" value="PurM-like, N-terminal domain"/>
    <property type="match status" value="1"/>
</dbReference>
<sequence>MGEFELIRRYFFPIAEVGNASSVLLGPGDDCAIQRVEPGLDLVFSVDALVEGVHFPHHYDPEKLGWRSLAVAASDLAAMGADPVCFTLALTLPDADPDWLSAYAYGLASAARRFGLSLAGGDTTRGPLTLSVQVHGTVPKGGAILRSGAQVGDYICVSGMLGEAGAALDHLENNDPGPDVQAVLRRYHFPEPRLVLGRALRGYATAAVDVSDGLVADLGHILEASGVAGSIDASRLPLSQHLKRLVGQNSAGLALNAGDDYELCVTLPPQVWASLPEDVRRELTVIGEVVAGEGVTIDWGDHIESLSAGGYDHFRN</sequence>
<dbReference type="EMBL" id="CP020931">
    <property type="protein sequence ID" value="ARM85437.1"/>
    <property type="molecule type" value="Genomic_DNA"/>
</dbReference>
<feature type="binding site" evidence="2">
    <location>
        <position position="75"/>
    </location>
    <ligand>
        <name>Mg(2+)</name>
        <dbReference type="ChEBI" id="CHEBI:18420"/>
        <label>3</label>
    </ligand>
</feature>
<feature type="domain" description="PurM-like N-terminal" evidence="3">
    <location>
        <begin position="28"/>
        <end position="138"/>
    </location>
</feature>
<dbReference type="PANTHER" id="PTHR30270:SF0">
    <property type="entry name" value="THIAMINE-MONOPHOSPHATE KINASE"/>
    <property type="match status" value="1"/>
</dbReference>
<feature type="binding site" evidence="2">
    <location>
        <position position="47"/>
    </location>
    <ligand>
        <name>Mg(2+)</name>
        <dbReference type="ChEBI" id="CHEBI:18420"/>
        <label>1</label>
    </ligand>
</feature>
<feature type="binding site" evidence="2">
    <location>
        <position position="30"/>
    </location>
    <ligand>
        <name>Mg(2+)</name>
        <dbReference type="ChEBI" id="CHEBI:18420"/>
        <label>4</label>
    </ligand>
</feature>
<dbReference type="GeneID" id="77257328"/>
<feature type="binding site" evidence="2">
    <location>
        <position position="54"/>
    </location>
    <ligand>
        <name>substrate</name>
    </ligand>
</feature>
<comment type="similarity">
    <text evidence="2">Belongs to the thiamine-monophosphate kinase family.</text>
</comment>
<dbReference type="GO" id="GO:0005524">
    <property type="term" value="F:ATP binding"/>
    <property type="evidence" value="ECO:0007669"/>
    <property type="project" value="UniProtKB-UniRule"/>
</dbReference>
<protein>
    <recommendedName>
        <fullName evidence="2">Thiamine-monophosphate kinase</fullName>
        <shortName evidence="2">TMP kinase</shortName>
        <shortName evidence="2">Thiamine-phosphate kinase</shortName>
        <ecNumber evidence="2">2.7.4.16</ecNumber>
    </recommendedName>
</protein>
<keyword evidence="2" id="KW-0479">Metal-binding</keyword>